<sequence>VFGVQGGGNPLSTHWNLNGRVGAGVPIYQSPNGQFSVGVGGYYGQGFYGGPGYSGQSAPNYGAGVDAQWRW</sequence>
<dbReference type="Proteomes" id="UP000677228">
    <property type="component" value="Unassembled WGS sequence"/>
</dbReference>
<dbReference type="EMBL" id="CAJNOK010062938">
    <property type="protein sequence ID" value="CAF1642528.1"/>
    <property type="molecule type" value="Genomic_DNA"/>
</dbReference>
<gene>
    <name evidence="1" type="ORF">OVA965_LOCUS44365</name>
    <name evidence="2" type="ORF">TMI583_LOCUS47118</name>
</gene>
<comment type="caution">
    <text evidence="1">The sequence shown here is derived from an EMBL/GenBank/DDBJ whole genome shotgun (WGS) entry which is preliminary data.</text>
</comment>
<accession>A0A8S2G9S6</accession>
<reference evidence="1" key="1">
    <citation type="submission" date="2021-02" db="EMBL/GenBank/DDBJ databases">
        <authorList>
            <person name="Nowell W R."/>
        </authorList>
    </citation>
    <scope>NUCLEOTIDE SEQUENCE</scope>
</reference>
<evidence type="ECO:0000313" key="3">
    <source>
        <dbReference type="Proteomes" id="UP000677228"/>
    </source>
</evidence>
<evidence type="ECO:0000313" key="1">
    <source>
        <dbReference type="EMBL" id="CAF1642528.1"/>
    </source>
</evidence>
<dbReference type="Proteomes" id="UP000682733">
    <property type="component" value="Unassembled WGS sequence"/>
</dbReference>
<dbReference type="EMBL" id="CAJOBA010090020">
    <property type="protein sequence ID" value="CAF4480281.1"/>
    <property type="molecule type" value="Genomic_DNA"/>
</dbReference>
<proteinExistence type="predicted"/>
<feature type="non-terminal residue" evidence="1">
    <location>
        <position position="1"/>
    </location>
</feature>
<dbReference type="AlphaFoldDB" id="A0A8S2G9S6"/>
<evidence type="ECO:0000313" key="2">
    <source>
        <dbReference type="EMBL" id="CAF4480281.1"/>
    </source>
</evidence>
<protein>
    <submittedName>
        <fullName evidence="1">Uncharacterized protein</fullName>
    </submittedName>
</protein>
<name>A0A8S2G9S6_9BILA</name>
<organism evidence="1 3">
    <name type="scientific">Didymodactylos carnosus</name>
    <dbReference type="NCBI Taxonomy" id="1234261"/>
    <lineage>
        <taxon>Eukaryota</taxon>
        <taxon>Metazoa</taxon>
        <taxon>Spiralia</taxon>
        <taxon>Gnathifera</taxon>
        <taxon>Rotifera</taxon>
        <taxon>Eurotatoria</taxon>
        <taxon>Bdelloidea</taxon>
        <taxon>Philodinida</taxon>
        <taxon>Philodinidae</taxon>
        <taxon>Didymodactylos</taxon>
    </lineage>
</organism>